<evidence type="ECO:0000256" key="2">
    <source>
        <dbReference type="ARBA" id="ARBA00022771"/>
    </source>
</evidence>
<dbReference type="InParanoid" id="A0A6P8ZLM6"/>
<dbReference type="OrthoDB" id="6105938at2759"/>
<keyword evidence="3" id="KW-0862">Zinc</keyword>
<dbReference type="PROSITE" id="PS00518">
    <property type="entry name" value="ZF_RING_1"/>
    <property type="match status" value="1"/>
</dbReference>
<evidence type="ECO:0000256" key="1">
    <source>
        <dbReference type="ARBA" id="ARBA00022723"/>
    </source>
</evidence>
<keyword evidence="7" id="KW-1185">Reference proteome</keyword>
<dbReference type="RefSeq" id="XP_034239119.1">
    <property type="nucleotide sequence ID" value="XM_034383228.1"/>
</dbReference>
<keyword evidence="1" id="KW-0479">Metal-binding</keyword>
<gene>
    <name evidence="8" type="primary">LOC117644043</name>
</gene>
<dbReference type="AlphaFoldDB" id="A0A6P8ZLM6"/>
<evidence type="ECO:0000256" key="5">
    <source>
        <dbReference type="SAM" id="MobiDB-lite"/>
    </source>
</evidence>
<dbReference type="SUPFAM" id="SSF57850">
    <property type="entry name" value="RING/U-box"/>
    <property type="match status" value="1"/>
</dbReference>
<dbReference type="GO" id="GO:0008270">
    <property type="term" value="F:zinc ion binding"/>
    <property type="evidence" value="ECO:0007669"/>
    <property type="project" value="UniProtKB-KW"/>
</dbReference>
<evidence type="ECO:0000256" key="4">
    <source>
        <dbReference type="PROSITE-ProRule" id="PRU00175"/>
    </source>
</evidence>
<dbReference type="InterPro" id="IPR013083">
    <property type="entry name" value="Znf_RING/FYVE/PHD"/>
</dbReference>
<feature type="domain" description="RING-type" evidence="6">
    <location>
        <begin position="399"/>
        <end position="436"/>
    </location>
</feature>
<feature type="compositionally biased region" description="Basic and acidic residues" evidence="5">
    <location>
        <begin position="294"/>
        <end position="304"/>
    </location>
</feature>
<dbReference type="SMART" id="SM00184">
    <property type="entry name" value="RING"/>
    <property type="match status" value="1"/>
</dbReference>
<evidence type="ECO:0000259" key="6">
    <source>
        <dbReference type="PROSITE" id="PS50089"/>
    </source>
</evidence>
<dbReference type="GeneID" id="117644043"/>
<feature type="compositionally biased region" description="Polar residues" evidence="5">
    <location>
        <begin position="228"/>
        <end position="246"/>
    </location>
</feature>
<feature type="compositionally biased region" description="Low complexity" evidence="5">
    <location>
        <begin position="193"/>
        <end position="206"/>
    </location>
</feature>
<protein>
    <submittedName>
        <fullName evidence="8">Uncharacterized protein LOC117644043</fullName>
    </submittedName>
</protein>
<evidence type="ECO:0000256" key="3">
    <source>
        <dbReference type="ARBA" id="ARBA00022833"/>
    </source>
</evidence>
<dbReference type="PROSITE" id="PS50089">
    <property type="entry name" value="ZF_RING_2"/>
    <property type="match status" value="1"/>
</dbReference>
<feature type="region of interest" description="Disordered" evidence="5">
    <location>
        <begin position="142"/>
        <end position="382"/>
    </location>
</feature>
<evidence type="ECO:0000313" key="7">
    <source>
        <dbReference type="Proteomes" id="UP000515158"/>
    </source>
</evidence>
<reference evidence="8" key="1">
    <citation type="submission" date="2025-08" db="UniProtKB">
        <authorList>
            <consortium name="RefSeq"/>
        </authorList>
    </citation>
    <scope>IDENTIFICATION</scope>
    <source>
        <tissue evidence="8">Total insect</tissue>
    </source>
</reference>
<organism evidence="8">
    <name type="scientific">Thrips palmi</name>
    <name type="common">Melon thrips</name>
    <dbReference type="NCBI Taxonomy" id="161013"/>
    <lineage>
        <taxon>Eukaryota</taxon>
        <taxon>Metazoa</taxon>
        <taxon>Ecdysozoa</taxon>
        <taxon>Arthropoda</taxon>
        <taxon>Hexapoda</taxon>
        <taxon>Insecta</taxon>
        <taxon>Pterygota</taxon>
        <taxon>Neoptera</taxon>
        <taxon>Paraneoptera</taxon>
        <taxon>Thysanoptera</taxon>
        <taxon>Terebrantia</taxon>
        <taxon>Thripoidea</taxon>
        <taxon>Thripidae</taxon>
        <taxon>Thrips</taxon>
    </lineage>
</organism>
<dbReference type="InterPro" id="IPR017907">
    <property type="entry name" value="Znf_RING_CS"/>
</dbReference>
<sequence>MSDSNLSPQEMRERRLQAIARQALERQEQEQADLALARALAVQEEMEATIDETSVEATIDEPSVEATIDNPNVEASIEEPNVDNLNAEPLSHNPATDAIATVATVGTGTPVNLAFNLNFTLSSGSSIRDILQSFFAGNSLAASPRKAQVTEMPPDMLSSSKTRSADFFEGPSTSRGTTSSAASRTLNLEAGPSTSRGTTSSAASRTQNLEAGPSTSRSTTSSAASRTLNLQAGPSTSRVKTSSAASRTPDLEAVPSSSRGNGSNGAFEGFEEEEASSSGAGGDIVDLTQDQEFPEDHFDFRDDSYSSDDSDFIPPSQPKKRKSLSLSQQPAKKISNTSAQASVRSYLSGLNQDQRHQTTPQSRARQLSASQPAPRPQTPPTLAQQEAEAREVAESVGLCVVCTVNTVNARLRCGHAFCVNCLQTLKAQKKPCPKCRQAFRKWEPLYL</sequence>
<name>A0A6P8ZLM6_THRPL</name>
<accession>A0A6P8ZLM6</accession>
<feature type="compositionally biased region" description="Low complexity" evidence="5">
    <location>
        <begin position="172"/>
        <end position="185"/>
    </location>
</feature>
<proteinExistence type="predicted"/>
<dbReference type="Gene3D" id="3.30.40.10">
    <property type="entry name" value="Zinc/RING finger domain, C3HC4 (zinc finger)"/>
    <property type="match status" value="1"/>
</dbReference>
<feature type="compositionally biased region" description="Low complexity" evidence="5">
    <location>
        <begin position="214"/>
        <end position="227"/>
    </location>
</feature>
<dbReference type="KEGG" id="tpal:117644043"/>
<dbReference type="Pfam" id="PF13920">
    <property type="entry name" value="zf-C3HC4_3"/>
    <property type="match status" value="1"/>
</dbReference>
<keyword evidence="2 4" id="KW-0863">Zinc-finger</keyword>
<dbReference type="Proteomes" id="UP000515158">
    <property type="component" value="Unplaced"/>
</dbReference>
<feature type="compositionally biased region" description="Polar residues" evidence="5">
    <location>
        <begin position="324"/>
        <end position="371"/>
    </location>
</feature>
<dbReference type="InterPro" id="IPR001841">
    <property type="entry name" value="Znf_RING"/>
</dbReference>
<evidence type="ECO:0000313" key="8">
    <source>
        <dbReference type="RefSeq" id="XP_034239119.1"/>
    </source>
</evidence>